<comment type="function">
    <text evidence="7">Converts 2C-methyl-D-erythritol 2,4-cyclodiphosphate (ME-2,4cPP) into 1-hydroxy-2-methyl-2-(E)-butenyl 4-diphosphate.</text>
</comment>
<dbReference type="InterPro" id="IPR036849">
    <property type="entry name" value="Enolase-like_C_sf"/>
</dbReference>
<feature type="binding site" evidence="7">
    <location>
        <position position="299"/>
    </location>
    <ligand>
        <name>[4Fe-4S] cluster</name>
        <dbReference type="ChEBI" id="CHEBI:49883"/>
    </ligand>
</feature>
<dbReference type="HAMAP" id="MF_00159">
    <property type="entry name" value="IspG"/>
    <property type="match status" value="1"/>
</dbReference>
<dbReference type="EMBL" id="DVMV01000039">
    <property type="protein sequence ID" value="HIU45578.1"/>
    <property type="molecule type" value="Genomic_DNA"/>
</dbReference>
<dbReference type="NCBIfam" id="TIGR00612">
    <property type="entry name" value="ispG_gcpE"/>
    <property type="match status" value="1"/>
</dbReference>
<keyword evidence="4 7" id="KW-0408">Iron</keyword>
<evidence type="ECO:0000256" key="3">
    <source>
        <dbReference type="ARBA" id="ARBA00023002"/>
    </source>
</evidence>
<feature type="binding site" evidence="7">
    <location>
        <position position="306"/>
    </location>
    <ligand>
        <name>[4Fe-4S] cluster</name>
        <dbReference type="ChEBI" id="CHEBI:49883"/>
    </ligand>
</feature>
<evidence type="ECO:0000256" key="6">
    <source>
        <dbReference type="ARBA" id="ARBA00023229"/>
    </source>
</evidence>
<protein>
    <recommendedName>
        <fullName evidence="7">4-hydroxy-3-methylbut-2-en-1-yl diphosphate synthase (flavodoxin)</fullName>
        <ecNumber evidence="7">1.17.7.3</ecNumber>
    </recommendedName>
    <alternativeName>
        <fullName evidence="7">1-hydroxy-2-methyl-2-(E)-butenyl 4-diphosphate synthase</fullName>
    </alternativeName>
</protein>
<dbReference type="EC" id="1.17.7.3" evidence="7"/>
<dbReference type="Proteomes" id="UP000824070">
    <property type="component" value="Unassembled WGS sequence"/>
</dbReference>
<evidence type="ECO:0000256" key="5">
    <source>
        <dbReference type="ARBA" id="ARBA00023014"/>
    </source>
</evidence>
<sequence>MANRTSTRPVMVGNVQVGGKDEVVIQSMCNIKTSRVEEVAAQINRCAALGAKIMRVSVLDEEDAMAIKRIKELTTTPIVADIHFSSKLALLSLNGGVDAIRINPGNIGDRAKTEEVVKACRQKRVPIRIGVNSGSLDKTIEKEGTIEAEQLVESARRHVEILESMDFRDIVISVKGSNALTTIKAYELASKAFPYPLHLGVTEAGPKDIGLLRSAAGLSPLLLEGIGDTIRISLSDDPEEEVKAACRLLHDLSLKADYPTFISCPTCGRTEVNLIPTAKAIQDYLEKSGKRKTVAIMGCIVNGPGEARHADLGAAGGNGVWAIFKKGKVIRTVKDEDIVEEMKKEIDLL</sequence>
<comment type="caution">
    <text evidence="10">The sequence shown here is derived from an EMBL/GenBank/DDBJ whole genome shotgun (WGS) entry which is preliminary data.</text>
</comment>
<dbReference type="InterPro" id="IPR011005">
    <property type="entry name" value="Dihydropteroate_synth-like_sf"/>
</dbReference>
<keyword evidence="5 7" id="KW-0411">Iron-sulfur</keyword>
<dbReference type="Pfam" id="PF04551">
    <property type="entry name" value="GcpE"/>
    <property type="match status" value="1"/>
</dbReference>
<dbReference type="SUPFAM" id="SSF56014">
    <property type="entry name" value="Nitrite and sulphite reductase 4Fe-4S domain-like"/>
    <property type="match status" value="1"/>
</dbReference>
<reference evidence="10" key="2">
    <citation type="journal article" date="2021" name="PeerJ">
        <title>Extensive microbial diversity within the chicken gut microbiome revealed by metagenomics and culture.</title>
        <authorList>
            <person name="Gilroy R."/>
            <person name="Ravi A."/>
            <person name="Getino M."/>
            <person name="Pursley I."/>
            <person name="Horton D.L."/>
            <person name="Alikhan N.F."/>
            <person name="Baker D."/>
            <person name="Gharbi K."/>
            <person name="Hall N."/>
            <person name="Watson M."/>
            <person name="Adriaenssens E.M."/>
            <person name="Foster-Nyarko E."/>
            <person name="Jarju S."/>
            <person name="Secka A."/>
            <person name="Antonio M."/>
            <person name="Oren A."/>
            <person name="Chaudhuri R.R."/>
            <person name="La Ragione R."/>
            <person name="Hildebrand F."/>
            <person name="Pallen M.J."/>
        </authorList>
    </citation>
    <scope>NUCLEOTIDE SEQUENCE</scope>
    <source>
        <strain evidence="10">ChiGjej1B1-22543</strain>
    </source>
</reference>
<keyword evidence="6 7" id="KW-0414">Isoprene biosynthesis</keyword>
<dbReference type="InterPro" id="IPR058579">
    <property type="entry name" value="IspG_C"/>
</dbReference>
<dbReference type="GO" id="GO:0016114">
    <property type="term" value="P:terpenoid biosynthetic process"/>
    <property type="evidence" value="ECO:0007669"/>
    <property type="project" value="InterPro"/>
</dbReference>
<dbReference type="Gene3D" id="3.20.20.20">
    <property type="entry name" value="Dihydropteroate synthase-like"/>
    <property type="match status" value="1"/>
</dbReference>
<dbReference type="SUPFAM" id="SSF51604">
    <property type="entry name" value="Enolase C-terminal domain-like"/>
    <property type="match status" value="1"/>
</dbReference>
<dbReference type="Pfam" id="PF26540">
    <property type="entry name" value="GcpE_C"/>
    <property type="match status" value="1"/>
</dbReference>
<gene>
    <name evidence="7 10" type="primary">ispG</name>
    <name evidence="10" type="synonym">gcpE</name>
    <name evidence="10" type="ORF">IAC52_04705</name>
</gene>
<dbReference type="GO" id="GO:0141197">
    <property type="term" value="F:4-hydroxy-3-methylbut-2-enyl-diphosphate synthase activity (flavodoxin)"/>
    <property type="evidence" value="ECO:0007669"/>
    <property type="project" value="UniProtKB-EC"/>
</dbReference>
<feature type="binding site" evidence="7">
    <location>
        <position position="264"/>
    </location>
    <ligand>
        <name>[4Fe-4S] cluster</name>
        <dbReference type="ChEBI" id="CHEBI:49883"/>
    </ligand>
</feature>
<feature type="binding site" evidence="7">
    <location>
        <position position="267"/>
    </location>
    <ligand>
        <name>[4Fe-4S] cluster</name>
        <dbReference type="ChEBI" id="CHEBI:49883"/>
    </ligand>
</feature>
<organism evidence="10 11">
    <name type="scientific">Candidatus Alloenteromonas pullicola</name>
    <dbReference type="NCBI Taxonomy" id="2840784"/>
    <lineage>
        <taxon>Bacteria</taxon>
        <taxon>Bacillati</taxon>
        <taxon>Bacillota</taxon>
        <taxon>Bacillota incertae sedis</taxon>
        <taxon>Candidatus Alloenteromonas</taxon>
    </lineage>
</organism>
<dbReference type="InterPro" id="IPR004588">
    <property type="entry name" value="IspG_bac-typ"/>
</dbReference>
<dbReference type="PIRSF" id="PIRSF004640">
    <property type="entry name" value="IspG"/>
    <property type="match status" value="1"/>
</dbReference>
<feature type="domain" description="IspG C-terminal" evidence="9">
    <location>
        <begin position="261"/>
        <end position="347"/>
    </location>
</feature>
<dbReference type="InterPro" id="IPR016425">
    <property type="entry name" value="IspG_bac"/>
</dbReference>
<dbReference type="InterPro" id="IPR058578">
    <property type="entry name" value="IspG_TIM"/>
</dbReference>
<evidence type="ECO:0000259" key="8">
    <source>
        <dbReference type="Pfam" id="PF04551"/>
    </source>
</evidence>
<dbReference type="AlphaFoldDB" id="A0A9D1S3Z0"/>
<evidence type="ECO:0000313" key="10">
    <source>
        <dbReference type="EMBL" id="HIU45578.1"/>
    </source>
</evidence>
<evidence type="ECO:0000256" key="7">
    <source>
        <dbReference type="HAMAP-Rule" id="MF_00159"/>
    </source>
</evidence>
<comment type="catalytic activity">
    <reaction evidence="7">
        <text>(2E)-4-hydroxy-3-methylbut-2-enyl diphosphate + oxidized [flavodoxin] + H2O + 2 H(+) = 2-C-methyl-D-erythritol 2,4-cyclic diphosphate + reduced [flavodoxin]</text>
        <dbReference type="Rhea" id="RHEA:43604"/>
        <dbReference type="Rhea" id="RHEA-COMP:10622"/>
        <dbReference type="Rhea" id="RHEA-COMP:10623"/>
        <dbReference type="ChEBI" id="CHEBI:15377"/>
        <dbReference type="ChEBI" id="CHEBI:15378"/>
        <dbReference type="ChEBI" id="CHEBI:57618"/>
        <dbReference type="ChEBI" id="CHEBI:58210"/>
        <dbReference type="ChEBI" id="CHEBI:58483"/>
        <dbReference type="ChEBI" id="CHEBI:128753"/>
        <dbReference type="EC" id="1.17.7.3"/>
    </reaction>
</comment>
<dbReference type="PANTHER" id="PTHR30454">
    <property type="entry name" value="4-HYDROXY-3-METHYLBUT-2-EN-1-YL DIPHOSPHATE SYNTHASE"/>
    <property type="match status" value="1"/>
</dbReference>
<keyword evidence="2 7" id="KW-0479">Metal-binding</keyword>
<evidence type="ECO:0000259" key="9">
    <source>
        <dbReference type="Pfam" id="PF26540"/>
    </source>
</evidence>
<dbReference type="GO" id="GO:0046429">
    <property type="term" value="F:4-hydroxy-3-methylbut-2-en-1-yl diphosphate synthase activity (ferredoxin)"/>
    <property type="evidence" value="ECO:0007669"/>
    <property type="project" value="UniProtKB-UniRule"/>
</dbReference>
<dbReference type="PANTHER" id="PTHR30454:SF0">
    <property type="entry name" value="4-HYDROXY-3-METHYLBUT-2-EN-1-YL DIPHOSPHATE SYNTHASE (FERREDOXIN), CHLOROPLASTIC"/>
    <property type="match status" value="1"/>
</dbReference>
<keyword evidence="3 7" id="KW-0560">Oxidoreductase</keyword>
<comment type="similarity">
    <text evidence="7">Belongs to the IspG family.</text>
</comment>
<comment type="pathway">
    <text evidence="7">Isoprenoid biosynthesis; isopentenyl diphosphate biosynthesis via DXP pathway; isopentenyl diphosphate from 1-deoxy-D-xylulose 5-phosphate: step 5/6.</text>
</comment>
<dbReference type="Gene3D" id="3.30.413.10">
    <property type="entry name" value="Sulfite Reductase Hemoprotein, domain 1"/>
    <property type="match status" value="1"/>
</dbReference>
<evidence type="ECO:0000256" key="2">
    <source>
        <dbReference type="ARBA" id="ARBA00022723"/>
    </source>
</evidence>
<comment type="cofactor">
    <cofactor evidence="7">
        <name>[4Fe-4S] cluster</name>
        <dbReference type="ChEBI" id="CHEBI:49883"/>
    </cofactor>
    <text evidence="7">Binds 1 [4Fe-4S] cluster.</text>
</comment>
<evidence type="ECO:0000256" key="4">
    <source>
        <dbReference type="ARBA" id="ARBA00023004"/>
    </source>
</evidence>
<dbReference type="GO" id="GO:0005506">
    <property type="term" value="F:iron ion binding"/>
    <property type="evidence" value="ECO:0007669"/>
    <property type="project" value="InterPro"/>
</dbReference>
<feature type="domain" description="IspG TIM-barrel" evidence="8">
    <location>
        <begin position="7"/>
        <end position="245"/>
    </location>
</feature>
<dbReference type="GO" id="GO:0051539">
    <property type="term" value="F:4 iron, 4 sulfur cluster binding"/>
    <property type="evidence" value="ECO:0007669"/>
    <property type="project" value="UniProtKB-UniRule"/>
</dbReference>
<dbReference type="NCBIfam" id="NF001540">
    <property type="entry name" value="PRK00366.1"/>
    <property type="match status" value="1"/>
</dbReference>
<reference evidence="10" key="1">
    <citation type="submission" date="2020-10" db="EMBL/GenBank/DDBJ databases">
        <authorList>
            <person name="Gilroy R."/>
        </authorList>
    </citation>
    <scope>NUCLEOTIDE SEQUENCE</scope>
    <source>
        <strain evidence="10">ChiGjej1B1-22543</strain>
    </source>
</reference>
<dbReference type="InterPro" id="IPR045854">
    <property type="entry name" value="NO2/SO3_Rdtase_4Fe4S_sf"/>
</dbReference>
<evidence type="ECO:0000313" key="11">
    <source>
        <dbReference type="Proteomes" id="UP000824070"/>
    </source>
</evidence>
<accession>A0A9D1S3Z0</accession>
<name>A0A9D1S3Z0_9FIRM</name>
<keyword evidence="1 7" id="KW-0004">4Fe-4S</keyword>
<proteinExistence type="inferred from homology"/>
<evidence type="ECO:0000256" key="1">
    <source>
        <dbReference type="ARBA" id="ARBA00022485"/>
    </source>
</evidence>
<dbReference type="GO" id="GO:0019288">
    <property type="term" value="P:isopentenyl diphosphate biosynthetic process, methylerythritol 4-phosphate pathway"/>
    <property type="evidence" value="ECO:0007669"/>
    <property type="project" value="UniProtKB-UniRule"/>
</dbReference>